<evidence type="ECO:0000313" key="2">
    <source>
        <dbReference type="EMBL" id="QIW95537.1"/>
    </source>
</evidence>
<reference evidence="2 3" key="1">
    <citation type="journal article" date="2016" name="Sci. Rep.">
        <title>Peltaster fructicola genome reveals evolution from an invasive phytopathogen to an ectophytic parasite.</title>
        <authorList>
            <person name="Xu C."/>
            <person name="Chen H."/>
            <person name="Gleason M.L."/>
            <person name="Xu J.R."/>
            <person name="Liu H."/>
            <person name="Zhang R."/>
            <person name="Sun G."/>
        </authorList>
    </citation>
    <scope>NUCLEOTIDE SEQUENCE [LARGE SCALE GENOMIC DNA]</scope>
    <source>
        <strain evidence="2 3">LNHT1506</strain>
    </source>
</reference>
<organism evidence="2 3">
    <name type="scientific">Peltaster fructicola</name>
    <dbReference type="NCBI Taxonomy" id="286661"/>
    <lineage>
        <taxon>Eukaryota</taxon>
        <taxon>Fungi</taxon>
        <taxon>Dikarya</taxon>
        <taxon>Ascomycota</taxon>
        <taxon>Pezizomycotina</taxon>
        <taxon>Dothideomycetes</taxon>
        <taxon>Dothideomycetes incertae sedis</taxon>
        <taxon>Peltaster</taxon>
    </lineage>
</organism>
<evidence type="ECO:0000256" key="1">
    <source>
        <dbReference type="SAM" id="MobiDB-lite"/>
    </source>
</evidence>
<feature type="region of interest" description="Disordered" evidence="1">
    <location>
        <begin position="1"/>
        <end position="26"/>
    </location>
</feature>
<name>A0A6H0XLN3_9PEZI</name>
<protein>
    <submittedName>
        <fullName evidence="2">Uncharacterized protein</fullName>
    </submittedName>
</protein>
<keyword evidence="3" id="KW-1185">Reference proteome</keyword>
<dbReference type="AlphaFoldDB" id="A0A6H0XLN3"/>
<dbReference type="EMBL" id="CP051139">
    <property type="protein sequence ID" value="QIW95537.1"/>
    <property type="molecule type" value="Genomic_DNA"/>
</dbReference>
<sequence length="108" mass="11716">MAAIWAVSDRHSSSLQTAPDAGSDYGTDIDDDDINDLLLKADFQPLDDIVLTSIEQDPVTEHALIHLPSSGQEVQQATNNPSKRLPITIEAEIEYSGALDSYSTKLCT</sequence>
<evidence type="ECO:0000313" key="3">
    <source>
        <dbReference type="Proteomes" id="UP000503462"/>
    </source>
</evidence>
<accession>A0A6H0XLN3</accession>
<proteinExistence type="predicted"/>
<gene>
    <name evidence="2" type="ORF">AMS68_001055</name>
</gene>
<dbReference type="Proteomes" id="UP000503462">
    <property type="component" value="Chromosome 1"/>
</dbReference>